<dbReference type="CDD" id="cd14814">
    <property type="entry name" value="Peptidase_M15"/>
    <property type="match status" value="1"/>
</dbReference>
<keyword evidence="1" id="KW-0175">Coiled coil</keyword>
<dbReference type="AlphaFoldDB" id="A0A9X3NPY9"/>
<gene>
    <name evidence="5" type="ORF">LG943_23935</name>
</gene>
<feature type="chain" id="PRO_5040816425" evidence="3">
    <location>
        <begin position="35"/>
        <end position="401"/>
    </location>
</feature>
<feature type="signal peptide" evidence="3">
    <location>
        <begin position="1"/>
        <end position="34"/>
    </location>
</feature>
<dbReference type="InterPro" id="IPR009045">
    <property type="entry name" value="Zn_M74/Hedgehog-like"/>
</dbReference>
<accession>A0A9X3NPY9</accession>
<dbReference type="Pfam" id="PF02557">
    <property type="entry name" value="VanY"/>
    <property type="match status" value="1"/>
</dbReference>
<comment type="caution">
    <text evidence="5">The sequence shown here is derived from an EMBL/GenBank/DDBJ whole genome shotgun (WGS) entry which is preliminary data.</text>
</comment>
<dbReference type="GO" id="GO:0006508">
    <property type="term" value="P:proteolysis"/>
    <property type="evidence" value="ECO:0007669"/>
    <property type="project" value="InterPro"/>
</dbReference>
<evidence type="ECO:0000256" key="3">
    <source>
        <dbReference type="SAM" id="SignalP"/>
    </source>
</evidence>
<proteinExistence type="predicted"/>
<dbReference type="SUPFAM" id="SSF55166">
    <property type="entry name" value="Hedgehog/DD-peptidase"/>
    <property type="match status" value="1"/>
</dbReference>
<dbReference type="Proteomes" id="UP001140076">
    <property type="component" value="Unassembled WGS sequence"/>
</dbReference>
<feature type="compositionally biased region" description="Low complexity" evidence="2">
    <location>
        <begin position="255"/>
        <end position="264"/>
    </location>
</feature>
<organism evidence="5 6">
    <name type="scientific">Streptomonospora mangrovi</name>
    <dbReference type="NCBI Taxonomy" id="2883123"/>
    <lineage>
        <taxon>Bacteria</taxon>
        <taxon>Bacillati</taxon>
        <taxon>Actinomycetota</taxon>
        <taxon>Actinomycetes</taxon>
        <taxon>Streptosporangiales</taxon>
        <taxon>Nocardiopsidaceae</taxon>
        <taxon>Streptomonospora</taxon>
    </lineage>
</organism>
<reference evidence="5" key="1">
    <citation type="submission" date="2021-10" db="EMBL/GenBank/DDBJ databases">
        <title>Streptomonospora sp. nov., isolated from mangrove soil.</title>
        <authorList>
            <person name="Chen X."/>
            <person name="Ge X."/>
            <person name="Liu W."/>
        </authorList>
    </citation>
    <scope>NUCLEOTIDE SEQUENCE</scope>
    <source>
        <strain evidence="5">S1-112</strain>
    </source>
</reference>
<evidence type="ECO:0000256" key="2">
    <source>
        <dbReference type="SAM" id="MobiDB-lite"/>
    </source>
</evidence>
<evidence type="ECO:0000313" key="6">
    <source>
        <dbReference type="Proteomes" id="UP001140076"/>
    </source>
</evidence>
<dbReference type="InterPro" id="IPR003709">
    <property type="entry name" value="VanY-like_core_dom"/>
</dbReference>
<keyword evidence="6" id="KW-1185">Reference proteome</keyword>
<evidence type="ECO:0000259" key="4">
    <source>
        <dbReference type="Pfam" id="PF02557"/>
    </source>
</evidence>
<keyword evidence="3" id="KW-0732">Signal</keyword>
<feature type="domain" description="D-alanyl-D-alanine carboxypeptidase-like core" evidence="4">
    <location>
        <begin position="294"/>
        <end position="401"/>
    </location>
</feature>
<feature type="region of interest" description="Disordered" evidence="2">
    <location>
        <begin position="229"/>
        <end position="248"/>
    </location>
</feature>
<evidence type="ECO:0000313" key="5">
    <source>
        <dbReference type="EMBL" id="MDA0567347.1"/>
    </source>
</evidence>
<feature type="coiled-coil region" evidence="1">
    <location>
        <begin position="166"/>
        <end position="203"/>
    </location>
</feature>
<dbReference type="Gene3D" id="3.30.1380.10">
    <property type="match status" value="1"/>
</dbReference>
<evidence type="ECO:0000256" key="1">
    <source>
        <dbReference type="SAM" id="Coils"/>
    </source>
</evidence>
<name>A0A9X3NPY9_9ACTN</name>
<feature type="region of interest" description="Disordered" evidence="2">
    <location>
        <begin position="34"/>
        <end position="54"/>
    </location>
</feature>
<dbReference type="GO" id="GO:0008233">
    <property type="term" value="F:peptidase activity"/>
    <property type="evidence" value="ECO:0007669"/>
    <property type="project" value="InterPro"/>
</dbReference>
<dbReference type="RefSeq" id="WP_270074593.1">
    <property type="nucleotide sequence ID" value="NZ_JAJAQC010000054.1"/>
</dbReference>
<feature type="region of interest" description="Disordered" evidence="2">
    <location>
        <begin position="255"/>
        <end position="286"/>
    </location>
</feature>
<feature type="region of interest" description="Disordered" evidence="2">
    <location>
        <begin position="89"/>
        <end position="115"/>
    </location>
</feature>
<protein>
    <submittedName>
        <fullName evidence="5">M15 family metallopeptidase</fullName>
    </submittedName>
</protein>
<dbReference type="EMBL" id="JAJAQC010000054">
    <property type="protein sequence ID" value="MDA0567347.1"/>
    <property type="molecule type" value="Genomic_DNA"/>
</dbReference>
<sequence length="401" mass="41454">MNPVPPAAARPGRARRAAALGLCLAAVLSAAAHAHPPAGATEARGASGRPESSAAELTSRLAAVRARLDDLQADADAAVLDYAEAADRLAEARSDSESARRAADRAAGRGEDARDDAARYAAAAYKGAELGPAAAWSTARGPQEVLDRSAYLAVVGGRRADTVATAGAASTVAQTLAERAEEAEEERADAAEEAREARDAALEAVAGQRDALAGVIAEQTDLELRLARAGGTAGQPEETRAAALERASAAASAGAGPASSAAAGEPCTASGAADHPNGRIPESALCPLPQPGEMLRADAAAAFIRLDGEFRERFGRPMCVTDSYRPYAEQVRLFHEKEAGMAADPGTSTHGRGIAVDLCGGVEEHGSPEHAWMLRTAPQHGWHNPEWARGGFEPWHWEYTG</sequence>